<keyword evidence="4" id="KW-0378">Hydrolase</keyword>
<protein>
    <submittedName>
        <fullName evidence="4">Beta-galactosidase</fullName>
        <ecNumber evidence="4">3.2.1.23</ecNumber>
    </submittedName>
</protein>
<feature type="domain" description="Glycoside hydrolase 35 catalytic" evidence="3">
    <location>
        <begin position="3"/>
        <end position="345"/>
    </location>
</feature>
<comment type="caution">
    <text evidence="4">The sequence shown here is derived from an EMBL/GenBank/DDBJ whole genome shotgun (WGS) entry which is preliminary data.</text>
</comment>
<reference evidence="4" key="1">
    <citation type="submission" date="2023-06" db="EMBL/GenBank/DDBJ databases">
        <title>MT1 and MT2 Draft Genomes of Novel Species.</title>
        <authorList>
            <person name="Venkateswaran K."/>
        </authorList>
    </citation>
    <scope>NUCLEOTIDE SEQUENCE</scope>
    <source>
        <strain evidence="4">IIF3SC-B10</strain>
    </source>
</reference>
<dbReference type="EMBL" id="JAROCG010000001">
    <property type="protein sequence ID" value="MDN4610156.1"/>
    <property type="molecule type" value="Genomic_DNA"/>
</dbReference>
<dbReference type="InterPro" id="IPR001944">
    <property type="entry name" value="Glycoside_Hdrlase_35"/>
</dbReference>
<gene>
    <name evidence="4" type="ORF">P5G52_04670</name>
</gene>
<accession>A0ABT8K013</accession>
<dbReference type="InterPro" id="IPR017853">
    <property type="entry name" value="GH"/>
</dbReference>
<sequence length="740" mass="80942">MERDGLPVIPVSGEMHYSRVPRDQWRDRLNLMKAGGITVVATYAFWIHHEPQRDAVSFAGRLDIAAFIDLCAELGLAVVVRIGPWCHGEVRNGGFPDWVQDAPVRHRTDDPAYLALVEPWLRQLGSQVAPFCGPEGPVLAVQLENELYDQPGHISTLKRLAIDSGITAPFYTATAWGSADLPLEDVIPLFGGYGDGFWVDADEPWDPSFRAHFFFSHEWDDPGIGADLRTAPRTSSSAQSPYPPATCELGGGMATAYHRRPRPTGLDIAAVAHNKIGSGSAWQGYYMYTGGINPSSADHSYTTPLQESHDSGYPNDLPQYDYDFHAPIGASGRLNSSHTLLRRQHAFLDAFGSSLGPMESKLPPRGPAGVDDVTTLRWALRSDGQSAFLFITWHQPHVPLNTYEDARFDVTMGDKRTLFPRGAVAIPSGTLAHWPLGLVINGVELEWATASPLTTLQDGTITVLVLTAEYDIPLTWKWADGVTVTPYGDSEGDASTGPGTVTRMQVYRCSTPTTHIDVVVLPAADADRVWVLGDGAERQVVLSDHPVWRDVDGVLHGRSPVPEPDAHRYQPSAHAFVPVLARPPQSPAGRHQLPVTLLRPARQVPGSYGESGGRASAPSQEDLRRLGASYRIDVPHGQGHGRRELEIEWTGDIAQLTVDNRVVADRFWDSAPWIVDLDALTAGAGAELVMTVLPLSCDHSVNLPTEARAILSRHDQQHDAPSVDLVNWQHWVESPTRGRA</sequence>
<dbReference type="Pfam" id="PF01301">
    <property type="entry name" value="Glyco_hydro_35"/>
    <property type="match status" value="1"/>
</dbReference>
<keyword evidence="4" id="KW-0326">Glycosidase</keyword>
<organism evidence="4 5">
    <name type="scientific">Arthrobacter burdickii</name>
    <dbReference type="NCBI Taxonomy" id="3035920"/>
    <lineage>
        <taxon>Bacteria</taxon>
        <taxon>Bacillati</taxon>
        <taxon>Actinomycetota</taxon>
        <taxon>Actinomycetes</taxon>
        <taxon>Micrococcales</taxon>
        <taxon>Micrococcaceae</taxon>
        <taxon>Arthrobacter</taxon>
    </lineage>
</organism>
<dbReference type="InterPro" id="IPR031330">
    <property type="entry name" value="Gly_Hdrlase_35_cat"/>
</dbReference>
<dbReference type="PANTHER" id="PTHR23421">
    <property type="entry name" value="BETA-GALACTOSIDASE RELATED"/>
    <property type="match status" value="1"/>
</dbReference>
<keyword evidence="5" id="KW-1185">Reference proteome</keyword>
<evidence type="ECO:0000256" key="1">
    <source>
        <dbReference type="ARBA" id="ARBA00009809"/>
    </source>
</evidence>
<dbReference type="SUPFAM" id="SSF51445">
    <property type="entry name" value="(Trans)glycosidases"/>
    <property type="match status" value="1"/>
</dbReference>
<name>A0ABT8K013_9MICC</name>
<proteinExistence type="inferred from homology"/>
<dbReference type="PRINTS" id="PR00742">
    <property type="entry name" value="GLHYDRLASE35"/>
</dbReference>
<dbReference type="GO" id="GO:0004565">
    <property type="term" value="F:beta-galactosidase activity"/>
    <property type="evidence" value="ECO:0007669"/>
    <property type="project" value="UniProtKB-EC"/>
</dbReference>
<dbReference type="Gene3D" id="3.20.20.80">
    <property type="entry name" value="Glycosidases"/>
    <property type="match status" value="1"/>
</dbReference>
<evidence type="ECO:0000313" key="5">
    <source>
        <dbReference type="Proteomes" id="UP001174209"/>
    </source>
</evidence>
<comment type="similarity">
    <text evidence="1 2">Belongs to the glycosyl hydrolase 35 family.</text>
</comment>
<evidence type="ECO:0000313" key="4">
    <source>
        <dbReference type="EMBL" id="MDN4610156.1"/>
    </source>
</evidence>
<dbReference type="EC" id="3.2.1.23" evidence="4"/>
<evidence type="ECO:0000259" key="3">
    <source>
        <dbReference type="Pfam" id="PF01301"/>
    </source>
</evidence>
<dbReference type="Proteomes" id="UP001174209">
    <property type="component" value="Unassembled WGS sequence"/>
</dbReference>
<evidence type="ECO:0000256" key="2">
    <source>
        <dbReference type="RuleBase" id="RU003679"/>
    </source>
</evidence>
<dbReference type="RefSeq" id="WP_301225117.1">
    <property type="nucleotide sequence ID" value="NZ_JAROCG010000001.1"/>
</dbReference>